<evidence type="ECO:0000313" key="2">
    <source>
        <dbReference type="EMBL" id="MCR8633474.1"/>
    </source>
</evidence>
<dbReference type="Proteomes" id="UP001300012">
    <property type="component" value="Unassembled WGS sequence"/>
</dbReference>
<evidence type="ECO:0000256" key="1">
    <source>
        <dbReference type="SAM" id="Phobius"/>
    </source>
</evidence>
<sequence>MNSKTIDNIKIFMCISSISIILLITILFWIEETIGFQREITIAFIGAFGSIIGGALTLIGVKWTIDKQKAEGFVEKYPNKINNLDSSIQDISKILNMRIYLFSGRIEARYQGQNLYLKELINELIRHSIEVDGIVYTEASSLKYKINGYIAELHADKYNSYEDEYTDSLSECSESERQKYGLVISKEIKQYHNRLLEHREKFEKQFKRYLELL</sequence>
<dbReference type="RefSeq" id="WP_258215050.1">
    <property type="nucleotide sequence ID" value="NZ_JANQBD010000015.1"/>
</dbReference>
<proteinExistence type="predicted"/>
<feature type="transmembrane region" description="Helical" evidence="1">
    <location>
        <begin position="12"/>
        <end position="30"/>
    </location>
</feature>
<name>A0ABT1YJY1_9BACL</name>
<feature type="transmembrane region" description="Helical" evidence="1">
    <location>
        <begin position="42"/>
        <end position="61"/>
    </location>
</feature>
<evidence type="ECO:0008006" key="4">
    <source>
        <dbReference type="Google" id="ProtNLM"/>
    </source>
</evidence>
<keyword evidence="1" id="KW-0472">Membrane</keyword>
<keyword evidence="1" id="KW-0812">Transmembrane</keyword>
<gene>
    <name evidence="2" type="ORF">NV381_20020</name>
</gene>
<dbReference type="EMBL" id="JANQBD010000015">
    <property type="protein sequence ID" value="MCR8633474.1"/>
    <property type="molecule type" value="Genomic_DNA"/>
</dbReference>
<organism evidence="2 3">
    <name type="scientific">Paenibacillus radicis</name>
    <name type="common">ex Xue et al. 2023</name>
    <dbReference type="NCBI Taxonomy" id="2972489"/>
    <lineage>
        <taxon>Bacteria</taxon>
        <taxon>Bacillati</taxon>
        <taxon>Bacillota</taxon>
        <taxon>Bacilli</taxon>
        <taxon>Bacillales</taxon>
        <taxon>Paenibacillaceae</taxon>
        <taxon>Paenibacillus</taxon>
    </lineage>
</organism>
<protein>
    <recommendedName>
        <fullName evidence="4">DUF4760 domain-containing protein</fullName>
    </recommendedName>
</protein>
<keyword evidence="1" id="KW-1133">Transmembrane helix</keyword>
<keyword evidence="3" id="KW-1185">Reference proteome</keyword>
<comment type="caution">
    <text evidence="2">The sequence shown here is derived from an EMBL/GenBank/DDBJ whole genome shotgun (WGS) entry which is preliminary data.</text>
</comment>
<accession>A0ABT1YJY1</accession>
<evidence type="ECO:0000313" key="3">
    <source>
        <dbReference type="Proteomes" id="UP001300012"/>
    </source>
</evidence>
<reference evidence="2 3" key="1">
    <citation type="submission" date="2022-08" db="EMBL/GenBank/DDBJ databases">
        <title>Paenibacillus endoradicis sp. nov., Paenibacillus radicibacter sp. nov and Paenibacillus pararadicis sp. nov., three cold-adapted plant growth-promoting bacteria isolated from root of Larix gmelinii in Great Khingan.</title>
        <authorList>
            <person name="Xue H."/>
        </authorList>
    </citation>
    <scope>NUCLEOTIDE SEQUENCE [LARGE SCALE GENOMIC DNA]</scope>
    <source>
        <strain evidence="2 3">N5-1-1-5</strain>
    </source>
</reference>